<name>A0ABP7TBM9_9ACTN</name>
<reference evidence="8" key="1">
    <citation type="journal article" date="2019" name="Int. J. Syst. Evol. Microbiol.">
        <title>The Global Catalogue of Microorganisms (GCM) 10K type strain sequencing project: providing services to taxonomists for standard genome sequencing and annotation.</title>
        <authorList>
            <consortium name="The Broad Institute Genomics Platform"/>
            <consortium name="The Broad Institute Genome Sequencing Center for Infectious Disease"/>
            <person name="Wu L."/>
            <person name="Ma J."/>
        </authorList>
    </citation>
    <scope>NUCLEOTIDE SEQUENCE [LARGE SCALE GENOMIC DNA]</scope>
    <source>
        <strain evidence="8">JCM 16924</strain>
    </source>
</reference>
<dbReference type="Pfam" id="PF03466">
    <property type="entry name" value="LysR_substrate"/>
    <property type="match status" value="1"/>
</dbReference>
<comment type="caution">
    <text evidence="7">The sequence shown here is derived from an EMBL/GenBank/DDBJ whole genome shotgun (WGS) entry which is preliminary data.</text>
</comment>
<keyword evidence="3" id="KW-0238">DNA-binding</keyword>
<evidence type="ECO:0000256" key="1">
    <source>
        <dbReference type="ARBA" id="ARBA00009437"/>
    </source>
</evidence>
<dbReference type="SUPFAM" id="SSF53850">
    <property type="entry name" value="Periplasmic binding protein-like II"/>
    <property type="match status" value="1"/>
</dbReference>
<dbReference type="PROSITE" id="PS50931">
    <property type="entry name" value="HTH_LYSR"/>
    <property type="match status" value="1"/>
</dbReference>
<dbReference type="Gene3D" id="1.10.10.10">
    <property type="entry name" value="Winged helix-like DNA-binding domain superfamily/Winged helix DNA-binding domain"/>
    <property type="match status" value="1"/>
</dbReference>
<dbReference type="PANTHER" id="PTHR30346:SF17">
    <property type="entry name" value="LYSR FAMILY TRANSCRIPTIONAL REGULATOR"/>
    <property type="match status" value="1"/>
</dbReference>
<organism evidence="7 8">
    <name type="scientific">Streptomyces plumbiresistens</name>
    <dbReference type="NCBI Taxonomy" id="511811"/>
    <lineage>
        <taxon>Bacteria</taxon>
        <taxon>Bacillati</taxon>
        <taxon>Actinomycetota</taxon>
        <taxon>Actinomycetes</taxon>
        <taxon>Kitasatosporales</taxon>
        <taxon>Streptomycetaceae</taxon>
        <taxon>Streptomyces</taxon>
    </lineage>
</organism>
<protein>
    <submittedName>
        <fullName evidence="7">LysR family transcriptional regulator</fullName>
    </submittedName>
</protein>
<dbReference type="CDD" id="cd08414">
    <property type="entry name" value="PBP2_LTTR_aromatics_like"/>
    <property type="match status" value="1"/>
</dbReference>
<proteinExistence type="inferred from homology"/>
<evidence type="ECO:0000256" key="5">
    <source>
        <dbReference type="SAM" id="MobiDB-lite"/>
    </source>
</evidence>
<evidence type="ECO:0000256" key="2">
    <source>
        <dbReference type="ARBA" id="ARBA00023015"/>
    </source>
</evidence>
<evidence type="ECO:0000313" key="8">
    <source>
        <dbReference type="Proteomes" id="UP001500456"/>
    </source>
</evidence>
<dbReference type="SUPFAM" id="SSF46785">
    <property type="entry name" value="Winged helix' DNA-binding domain"/>
    <property type="match status" value="1"/>
</dbReference>
<dbReference type="Pfam" id="PF00126">
    <property type="entry name" value="HTH_1"/>
    <property type="match status" value="1"/>
</dbReference>
<sequence length="328" mass="35239">MERPELPLPQLHAFVVLAEELHFGHAAARLGIAQPPLSQQIRRLEDKVGHALFSREPGRVALTPAGRELLPAARRALTDLADGLDAARAVGSGRAGRLRIGFAASLALTVLPGLLRTFRQQFPDVRLDIHEMTTAPQIAAMHDRTIDIGLLREPPADETELGFKTVFSEPFVAVLPSTHPLAAQRTVNIAQLAESPFVLLPRTVGPQLHDRITSLCTAAGFTPQVAQHAVEWQTVCALVGTGLGVSLAPASIRRIRLKGVAFRGIKPAARTRVAVAWRKNDQNPLVAELLATAGQDPAGQHHEKGPRRCSPAKTLHTVGTTGFEPATP</sequence>
<dbReference type="Proteomes" id="UP001500456">
    <property type="component" value="Unassembled WGS sequence"/>
</dbReference>
<dbReference type="InterPro" id="IPR005119">
    <property type="entry name" value="LysR_subst-bd"/>
</dbReference>
<dbReference type="InterPro" id="IPR000847">
    <property type="entry name" value="LysR_HTH_N"/>
</dbReference>
<evidence type="ECO:0000259" key="6">
    <source>
        <dbReference type="PROSITE" id="PS50931"/>
    </source>
</evidence>
<evidence type="ECO:0000313" key="7">
    <source>
        <dbReference type="EMBL" id="GAA4023862.1"/>
    </source>
</evidence>
<dbReference type="InterPro" id="IPR036388">
    <property type="entry name" value="WH-like_DNA-bd_sf"/>
</dbReference>
<feature type="region of interest" description="Disordered" evidence="5">
    <location>
        <begin position="296"/>
        <end position="328"/>
    </location>
</feature>
<keyword evidence="8" id="KW-1185">Reference proteome</keyword>
<comment type="similarity">
    <text evidence="1">Belongs to the LysR transcriptional regulatory family.</text>
</comment>
<evidence type="ECO:0000256" key="4">
    <source>
        <dbReference type="ARBA" id="ARBA00023163"/>
    </source>
</evidence>
<dbReference type="Gene3D" id="3.40.190.10">
    <property type="entry name" value="Periplasmic binding protein-like II"/>
    <property type="match status" value="2"/>
</dbReference>
<keyword evidence="2" id="KW-0805">Transcription regulation</keyword>
<gene>
    <name evidence="7" type="ORF">GCM10022232_81380</name>
</gene>
<feature type="domain" description="HTH lysR-type" evidence="6">
    <location>
        <begin position="6"/>
        <end position="63"/>
    </location>
</feature>
<accession>A0ABP7TBM9</accession>
<dbReference type="InterPro" id="IPR036390">
    <property type="entry name" value="WH_DNA-bd_sf"/>
</dbReference>
<dbReference type="PANTHER" id="PTHR30346">
    <property type="entry name" value="TRANSCRIPTIONAL DUAL REGULATOR HCAR-RELATED"/>
    <property type="match status" value="1"/>
</dbReference>
<dbReference type="PRINTS" id="PR00039">
    <property type="entry name" value="HTHLYSR"/>
</dbReference>
<keyword evidence="4" id="KW-0804">Transcription</keyword>
<dbReference type="EMBL" id="BAAAZX010000035">
    <property type="protein sequence ID" value="GAA4023862.1"/>
    <property type="molecule type" value="Genomic_DNA"/>
</dbReference>
<dbReference type="RefSeq" id="WP_345570235.1">
    <property type="nucleotide sequence ID" value="NZ_BAAAZX010000035.1"/>
</dbReference>
<evidence type="ECO:0000256" key="3">
    <source>
        <dbReference type="ARBA" id="ARBA00023125"/>
    </source>
</evidence>